<protein>
    <submittedName>
        <fullName evidence="1">Uncharacterized protein</fullName>
    </submittedName>
</protein>
<accession>A0A0V1MPE4</accession>
<dbReference type="Proteomes" id="UP000054843">
    <property type="component" value="Unassembled WGS sequence"/>
</dbReference>
<evidence type="ECO:0000313" key="2">
    <source>
        <dbReference type="Proteomes" id="UP000054843"/>
    </source>
</evidence>
<comment type="caution">
    <text evidence="1">The sequence shown here is derived from an EMBL/GenBank/DDBJ whole genome shotgun (WGS) entry which is preliminary data.</text>
</comment>
<keyword evidence="2" id="KW-1185">Reference proteome</keyword>
<dbReference type="AlphaFoldDB" id="A0A0V1MPE4"/>
<proteinExistence type="predicted"/>
<reference evidence="1 2" key="1">
    <citation type="submission" date="2015-01" db="EMBL/GenBank/DDBJ databases">
        <title>Evolution of Trichinella species and genotypes.</title>
        <authorList>
            <person name="Korhonen P.K."/>
            <person name="Edoardo P."/>
            <person name="Giuseppe L.R."/>
            <person name="Gasser R.B."/>
        </authorList>
    </citation>
    <scope>NUCLEOTIDE SEQUENCE [LARGE SCALE GENOMIC DNA]</scope>
    <source>
        <strain evidence="1">ISS1980</strain>
    </source>
</reference>
<gene>
    <name evidence="1" type="ORF">T10_2793</name>
</gene>
<organism evidence="1 2">
    <name type="scientific">Trichinella papuae</name>
    <dbReference type="NCBI Taxonomy" id="268474"/>
    <lineage>
        <taxon>Eukaryota</taxon>
        <taxon>Metazoa</taxon>
        <taxon>Ecdysozoa</taxon>
        <taxon>Nematoda</taxon>
        <taxon>Enoplea</taxon>
        <taxon>Dorylaimia</taxon>
        <taxon>Trichinellida</taxon>
        <taxon>Trichinellidae</taxon>
        <taxon>Trichinella</taxon>
    </lineage>
</organism>
<name>A0A0V1MPE4_9BILA</name>
<dbReference type="EMBL" id="JYDO01000064">
    <property type="protein sequence ID" value="KRZ73424.1"/>
    <property type="molecule type" value="Genomic_DNA"/>
</dbReference>
<sequence>MRSLTLGELHVHALPMYYIRCIIRPLNDSLKERSHQLAYFWFNKPFDDSLVSKATLTCR</sequence>
<evidence type="ECO:0000313" key="1">
    <source>
        <dbReference type="EMBL" id="KRZ73424.1"/>
    </source>
</evidence>